<dbReference type="Pfam" id="PF07557">
    <property type="entry name" value="Shugoshin_C"/>
    <property type="match status" value="1"/>
</dbReference>
<keyword evidence="7" id="KW-1185">Reference proteome</keyword>
<dbReference type="AlphaFoldDB" id="A0A8T0G794"/>
<dbReference type="GO" id="GO:0045144">
    <property type="term" value="P:meiotic sister chromatid segregation"/>
    <property type="evidence" value="ECO:0007669"/>
    <property type="project" value="InterPro"/>
</dbReference>
<keyword evidence="2" id="KW-0159">Chromosome partition</keyword>
<feature type="region of interest" description="Disordered" evidence="4">
    <location>
        <begin position="221"/>
        <end position="248"/>
    </location>
</feature>
<evidence type="ECO:0000256" key="4">
    <source>
        <dbReference type="SAM" id="MobiDB-lite"/>
    </source>
</evidence>
<evidence type="ECO:0000256" key="1">
    <source>
        <dbReference type="ARBA" id="ARBA00010845"/>
    </source>
</evidence>
<feature type="compositionally biased region" description="Polar residues" evidence="4">
    <location>
        <begin position="284"/>
        <end position="301"/>
    </location>
</feature>
<gene>
    <name evidence="6" type="ORF">KC19_12G036100</name>
</gene>
<evidence type="ECO:0000259" key="5">
    <source>
        <dbReference type="Pfam" id="PF07557"/>
    </source>
</evidence>
<evidence type="ECO:0000256" key="3">
    <source>
        <dbReference type="SAM" id="Coils"/>
    </source>
</evidence>
<organism evidence="6 7">
    <name type="scientific">Ceratodon purpureus</name>
    <name type="common">Fire moss</name>
    <name type="synonym">Dicranum purpureum</name>
    <dbReference type="NCBI Taxonomy" id="3225"/>
    <lineage>
        <taxon>Eukaryota</taxon>
        <taxon>Viridiplantae</taxon>
        <taxon>Streptophyta</taxon>
        <taxon>Embryophyta</taxon>
        <taxon>Bryophyta</taxon>
        <taxon>Bryophytina</taxon>
        <taxon>Bryopsida</taxon>
        <taxon>Dicranidae</taxon>
        <taxon>Pseudoditrichales</taxon>
        <taxon>Ditrichaceae</taxon>
        <taxon>Ceratodon</taxon>
    </lineage>
</organism>
<feature type="compositionally biased region" description="Polar residues" evidence="4">
    <location>
        <begin position="396"/>
        <end position="406"/>
    </location>
</feature>
<feature type="domain" description="Shugoshin C-terminal" evidence="5">
    <location>
        <begin position="449"/>
        <end position="473"/>
    </location>
</feature>
<feature type="region of interest" description="Disordered" evidence="4">
    <location>
        <begin position="277"/>
        <end position="475"/>
    </location>
</feature>
<name>A0A8T0G794_CERPU</name>
<proteinExistence type="inferred from homology"/>
<reference evidence="6" key="1">
    <citation type="submission" date="2020-06" db="EMBL/GenBank/DDBJ databases">
        <title>WGS assembly of Ceratodon purpureus strain R40.</title>
        <authorList>
            <person name="Carey S.B."/>
            <person name="Jenkins J."/>
            <person name="Shu S."/>
            <person name="Lovell J.T."/>
            <person name="Sreedasyam A."/>
            <person name="Maumus F."/>
            <person name="Tiley G.P."/>
            <person name="Fernandez-Pozo N."/>
            <person name="Barry K."/>
            <person name="Chen C."/>
            <person name="Wang M."/>
            <person name="Lipzen A."/>
            <person name="Daum C."/>
            <person name="Saski C.A."/>
            <person name="Payton A.C."/>
            <person name="Mcbreen J.C."/>
            <person name="Conrad R.E."/>
            <person name="Kollar L.M."/>
            <person name="Olsson S."/>
            <person name="Huttunen S."/>
            <person name="Landis J.B."/>
            <person name="Wickett N.J."/>
            <person name="Johnson M.G."/>
            <person name="Rensing S.A."/>
            <person name="Grimwood J."/>
            <person name="Schmutz J."/>
            <person name="Mcdaniel S.F."/>
        </authorList>
    </citation>
    <scope>NUCLEOTIDE SEQUENCE</scope>
    <source>
        <strain evidence="6">R40</strain>
    </source>
</reference>
<keyword evidence="3" id="KW-0175">Coiled coil</keyword>
<comment type="similarity">
    <text evidence="1">Belongs to the shugoshin family.</text>
</comment>
<feature type="compositionally biased region" description="Polar residues" evidence="4">
    <location>
        <begin position="366"/>
        <end position="378"/>
    </location>
</feature>
<dbReference type="Proteomes" id="UP000822688">
    <property type="component" value="Chromosome 12"/>
</dbReference>
<comment type="caution">
    <text evidence="6">The sequence shown here is derived from an EMBL/GenBank/DDBJ whole genome shotgun (WGS) entry which is preliminary data.</text>
</comment>
<accession>A0A8T0G794</accession>
<evidence type="ECO:0000313" key="6">
    <source>
        <dbReference type="EMBL" id="KAG0553748.1"/>
    </source>
</evidence>
<dbReference type="InterPro" id="IPR011515">
    <property type="entry name" value="Shugoshin_C"/>
</dbReference>
<dbReference type="PANTHER" id="PTHR34373">
    <property type="entry name" value="SHUGOSHIN 2"/>
    <property type="match status" value="1"/>
</dbReference>
<feature type="compositionally biased region" description="Polar residues" evidence="4">
    <location>
        <begin position="417"/>
        <end position="426"/>
    </location>
</feature>
<dbReference type="GO" id="GO:0034090">
    <property type="term" value="P:maintenance of meiotic sister chromatid cohesion"/>
    <property type="evidence" value="ECO:0007669"/>
    <property type="project" value="InterPro"/>
</dbReference>
<dbReference type="GO" id="GO:0000775">
    <property type="term" value="C:chromosome, centromeric region"/>
    <property type="evidence" value="ECO:0007669"/>
    <property type="project" value="InterPro"/>
</dbReference>
<dbReference type="PANTHER" id="PTHR34373:SF9">
    <property type="entry name" value="SHUGOSHIN 2"/>
    <property type="match status" value="1"/>
</dbReference>
<evidence type="ECO:0000256" key="2">
    <source>
        <dbReference type="ARBA" id="ARBA00022829"/>
    </source>
</evidence>
<sequence length="475" mass="52964">MAAEFRTARKTLGTTPSHRGRLSNITNIINGNGWTNENELVKSVQCYSKPDLQLQQDIKTLEQINAEKDMIIAEKDQEIETQKLFMQKMQRDFYTNICKRSQQNEEIITFNTRLSKELSYVREQLKLLHHEYSQMVLVYKINESELQTRLAEIQEQLKRVSEEKEKGSNDLVNTNDIPTTATRRTRNSSARRHSMTLNGVGLEPDIWNSSTSAYPASCLDTTSVTTRGGGRPKGSGLSQKDNSSKSKVRLQECAVTTITGKRYNNRYGHLNNLEPMQEVEESEPQLSAGSTSCISQGNPSFGASRSEVTESETAVSEWSSTEHRVGDVASRSECNGAGVTKSTGPRLAIRVHKNPYDKNPPPARPNSPQRRASSQPSTPRKRSEAYISLQKKAASQPCTPGSTSPVRHTDSLLASRPSLSRTQASSPCRAPKEADQNQTQLPSRMSIGGRPSRRASEVVVSYKEPNLVSKMRRPH</sequence>
<dbReference type="EMBL" id="CM026433">
    <property type="protein sequence ID" value="KAG0553748.1"/>
    <property type="molecule type" value="Genomic_DNA"/>
</dbReference>
<protein>
    <recommendedName>
        <fullName evidence="5">Shugoshin C-terminal domain-containing protein</fullName>
    </recommendedName>
</protein>
<dbReference type="InterPro" id="IPR044693">
    <property type="entry name" value="SGO_plant"/>
</dbReference>
<evidence type="ECO:0000313" key="7">
    <source>
        <dbReference type="Proteomes" id="UP000822688"/>
    </source>
</evidence>
<feature type="coiled-coil region" evidence="3">
    <location>
        <begin position="143"/>
        <end position="170"/>
    </location>
</feature>
<feature type="compositionally biased region" description="Low complexity" evidence="4">
    <location>
        <begin position="303"/>
        <end position="319"/>
    </location>
</feature>
<dbReference type="GO" id="GO:0005634">
    <property type="term" value="C:nucleus"/>
    <property type="evidence" value="ECO:0007669"/>
    <property type="project" value="InterPro"/>
</dbReference>